<name>A0A9D1HLF2_9FIRM</name>
<evidence type="ECO:0000313" key="4">
    <source>
        <dbReference type="EMBL" id="HIU12675.1"/>
    </source>
</evidence>
<organism evidence="4 5">
    <name type="scientific">Candidatus Fimiplasma intestinipullorum</name>
    <dbReference type="NCBI Taxonomy" id="2840825"/>
    <lineage>
        <taxon>Bacteria</taxon>
        <taxon>Bacillati</taxon>
        <taxon>Bacillota</taxon>
        <taxon>Clostridia</taxon>
        <taxon>Eubacteriales</taxon>
        <taxon>Candidatus Fimiplasma</taxon>
    </lineage>
</organism>
<dbReference type="SUPFAM" id="SSF47240">
    <property type="entry name" value="Ferritin-like"/>
    <property type="match status" value="1"/>
</dbReference>
<dbReference type="InterPro" id="IPR009078">
    <property type="entry name" value="Ferritin-like_SF"/>
</dbReference>
<evidence type="ECO:0000256" key="3">
    <source>
        <dbReference type="PIRSR" id="PIRSR607760-2"/>
    </source>
</evidence>
<dbReference type="EMBL" id="DVMJ01000008">
    <property type="protein sequence ID" value="HIU12675.1"/>
    <property type="molecule type" value="Genomic_DNA"/>
</dbReference>
<dbReference type="InterPro" id="IPR012347">
    <property type="entry name" value="Ferritin-like"/>
</dbReference>
<dbReference type="AlphaFoldDB" id="A0A9D1HLF2"/>
<gene>
    <name evidence="4" type="ORF">IAD15_01190</name>
</gene>
<dbReference type="InterPro" id="IPR007760">
    <property type="entry name" value="Mn_catalase"/>
</dbReference>
<feature type="binding site" evidence="2">
    <location>
        <position position="35"/>
    </location>
    <ligand>
        <name>Mn(2+)</name>
        <dbReference type="ChEBI" id="CHEBI:29035"/>
        <label>1</label>
    </ligand>
</feature>
<feature type="binding site" evidence="2">
    <location>
        <position position="65"/>
    </location>
    <ligand>
        <name>Mn(2+)</name>
        <dbReference type="ChEBI" id="CHEBI:29035"/>
        <label>1</label>
    </ligand>
</feature>
<comment type="cofactor">
    <cofactor evidence="3">
        <name>Ca(2+)</name>
        <dbReference type="ChEBI" id="CHEBI:29108"/>
    </cofactor>
    <text evidence="3">Binds 1 Ca(2+) ion per subunit.</text>
</comment>
<reference evidence="4" key="2">
    <citation type="journal article" date="2021" name="PeerJ">
        <title>Extensive microbial diversity within the chicken gut microbiome revealed by metagenomics and culture.</title>
        <authorList>
            <person name="Gilroy R."/>
            <person name="Ravi A."/>
            <person name="Getino M."/>
            <person name="Pursley I."/>
            <person name="Horton D.L."/>
            <person name="Alikhan N.F."/>
            <person name="Baker D."/>
            <person name="Gharbi K."/>
            <person name="Hall N."/>
            <person name="Watson M."/>
            <person name="Adriaenssens E.M."/>
            <person name="Foster-Nyarko E."/>
            <person name="Jarju S."/>
            <person name="Secka A."/>
            <person name="Antonio M."/>
            <person name="Oren A."/>
            <person name="Chaudhuri R.R."/>
            <person name="La Ragione R."/>
            <person name="Hildebrand F."/>
            <person name="Pallen M.J."/>
        </authorList>
    </citation>
    <scope>NUCLEOTIDE SEQUENCE</scope>
    <source>
        <strain evidence="4">CHK195-11698</strain>
    </source>
</reference>
<feature type="binding site" evidence="3">
    <location>
        <position position="60"/>
    </location>
    <ligand>
        <name>Ca(2+)</name>
        <dbReference type="ChEBI" id="CHEBI:29108"/>
    </ligand>
</feature>
<evidence type="ECO:0000256" key="2">
    <source>
        <dbReference type="PIRSR" id="PIRSR607760-1"/>
    </source>
</evidence>
<comment type="cofactor">
    <cofactor evidence="2">
        <name>Mn(2+)</name>
        <dbReference type="ChEBI" id="CHEBI:29035"/>
    </cofactor>
    <text evidence="2">Binds 2 manganese ions per subunit.</text>
</comment>
<feature type="binding site" evidence="2">
    <location>
        <position position="136"/>
    </location>
    <ligand>
        <name>Mn(2+)</name>
        <dbReference type="ChEBI" id="CHEBI:29035"/>
        <label>1</label>
    </ligand>
</feature>
<dbReference type="CDD" id="cd01051">
    <property type="entry name" value="Mn_catalase"/>
    <property type="match status" value="1"/>
</dbReference>
<dbReference type="Gene3D" id="1.20.1260.10">
    <property type="match status" value="1"/>
</dbReference>
<reference evidence="4" key="1">
    <citation type="submission" date="2020-10" db="EMBL/GenBank/DDBJ databases">
        <authorList>
            <person name="Gilroy R."/>
        </authorList>
    </citation>
    <scope>NUCLEOTIDE SEQUENCE</scope>
    <source>
        <strain evidence="4">CHK195-11698</strain>
    </source>
</reference>
<protein>
    <submittedName>
        <fullName evidence="4">Manganese catalase family protein</fullName>
    </submittedName>
</protein>
<dbReference type="GO" id="GO:0046872">
    <property type="term" value="F:metal ion binding"/>
    <property type="evidence" value="ECO:0007669"/>
    <property type="project" value="UniProtKB-KW"/>
</dbReference>
<proteinExistence type="inferred from homology"/>
<evidence type="ECO:0000313" key="5">
    <source>
        <dbReference type="Proteomes" id="UP000824175"/>
    </source>
</evidence>
<keyword evidence="3" id="KW-0106">Calcium</keyword>
<comment type="similarity">
    <text evidence="1">Belongs to the manganese catalase family.</text>
</comment>
<dbReference type="Proteomes" id="UP000824175">
    <property type="component" value="Unassembled WGS sequence"/>
</dbReference>
<sequence>MWKYDKKLQYPIHIQNGDLSMAKNIITQFGGPNGELAASMRYLTQRYTMPDDKGKALLTDIGTEELAHMEMISTMVYQLMQGASLQEIKQAGLEGHYTEHGFSLYPVNAQGYSFRVDYFAATGDPIADLCEDLAAEQKARAIYENLMDLTNCPDILGPLSYLRQREIVHYQRFLELYNEYLAKGYGMKKQGNCRF</sequence>
<feature type="binding site" evidence="2">
    <location>
        <position position="169"/>
    </location>
    <ligand>
        <name>Mn(2+)</name>
        <dbReference type="ChEBI" id="CHEBI:29035"/>
        <label>1</label>
    </ligand>
</feature>
<keyword evidence="2" id="KW-0464">Manganese</keyword>
<feature type="binding site" evidence="2">
    <location>
        <position position="68"/>
    </location>
    <ligand>
        <name>Mn(2+)</name>
        <dbReference type="ChEBI" id="CHEBI:29035"/>
        <label>1</label>
    </ligand>
</feature>
<accession>A0A9D1HLF2</accession>
<evidence type="ECO:0000256" key="1">
    <source>
        <dbReference type="ARBA" id="ARBA00007644"/>
    </source>
</evidence>
<dbReference type="InterPro" id="IPR039377">
    <property type="entry name" value="Mn_catalase_dom"/>
</dbReference>
<keyword evidence="2" id="KW-0479">Metal-binding</keyword>
<dbReference type="Pfam" id="PF05067">
    <property type="entry name" value="Mn_catalase"/>
    <property type="match status" value="1"/>
</dbReference>
<comment type="caution">
    <text evidence="4">The sequence shown here is derived from an EMBL/GenBank/DDBJ whole genome shotgun (WGS) entry which is preliminary data.</text>
</comment>